<protein>
    <recommendedName>
        <fullName evidence="7">AC transposase</fullName>
    </recommendedName>
</protein>
<evidence type="ECO:0008006" key="7">
    <source>
        <dbReference type="Google" id="ProtNLM"/>
    </source>
</evidence>
<dbReference type="PANTHER" id="PTHR46481:SF10">
    <property type="entry name" value="ZINC FINGER BED DOMAIN-CONTAINING PROTEIN 39"/>
    <property type="match status" value="1"/>
</dbReference>
<dbReference type="InterPro" id="IPR012337">
    <property type="entry name" value="RNaseH-like_sf"/>
</dbReference>
<proteinExistence type="evidence at transcript level"/>
<dbReference type="EMBL" id="BT038793">
    <property type="protein sequence ID" value="ACF83798.1"/>
    <property type="molecule type" value="mRNA"/>
</dbReference>
<evidence type="ECO:0000256" key="1">
    <source>
        <dbReference type="ARBA" id="ARBA00004123"/>
    </source>
</evidence>
<evidence type="ECO:0000256" key="5">
    <source>
        <dbReference type="ARBA" id="ARBA00023242"/>
    </source>
</evidence>
<comment type="subcellular location">
    <subcellularLocation>
        <location evidence="1">Nucleus</location>
    </subcellularLocation>
</comment>
<name>B4FNV5_MAIZE</name>
<dbReference type="SUPFAM" id="SSF53098">
    <property type="entry name" value="Ribonuclease H-like"/>
    <property type="match status" value="1"/>
</dbReference>
<evidence type="ECO:0000313" key="6">
    <source>
        <dbReference type="EMBL" id="ACF83798.1"/>
    </source>
</evidence>
<dbReference type="InterPro" id="IPR052035">
    <property type="entry name" value="ZnF_BED_domain_contain"/>
</dbReference>
<keyword evidence="3" id="KW-0863">Zinc-finger</keyword>
<dbReference type="GO" id="GO:0005634">
    <property type="term" value="C:nucleus"/>
    <property type="evidence" value="ECO:0007669"/>
    <property type="project" value="UniProtKB-SubCell"/>
</dbReference>
<dbReference type="AlphaFoldDB" id="B4FNV5"/>
<organism evidence="6">
    <name type="scientific">Zea mays</name>
    <name type="common">Maize</name>
    <dbReference type="NCBI Taxonomy" id="4577"/>
    <lineage>
        <taxon>Eukaryota</taxon>
        <taxon>Viridiplantae</taxon>
        <taxon>Streptophyta</taxon>
        <taxon>Embryophyta</taxon>
        <taxon>Tracheophyta</taxon>
        <taxon>Spermatophyta</taxon>
        <taxon>Magnoliopsida</taxon>
        <taxon>Liliopsida</taxon>
        <taxon>Poales</taxon>
        <taxon>Poaceae</taxon>
        <taxon>PACMAD clade</taxon>
        <taxon>Panicoideae</taxon>
        <taxon>Andropogonodae</taxon>
        <taxon>Andropogoneae</taxon>
        <taxon>Tripsacinae</taxon>
        <taxon>Zea</taxon>
    </lineage>
</organism>
<keyword evidence="4" id="KW-0862">Zinc</keyword>
<dbReference type="PANTHER" id="PTHR46481">
    <property type="entry name" value="ZINC FINGER BED DOMAIN-CONTAINING PROTEIN 4"/>
    <property type="match status" value="1"/>
</dbReference>
<accession>B4FNV5</accession>
<evidence type="ECO:0000256" key="3">
    <source>
        <dbReference type="ARBA" id="ARBA00022771"/>
    </source>
</evidence>
<evidence type="ECO:0000256" key="2">
    <source>
        <dbReference type="ARBA" id="ARBA00022723"/>
    </source>
</evidence>
<reference evidence="6" key="1">
    <citation type="journal article" date="2009" name="PLoS Genet.">
        <title>Sequencing, mapping, and analysis of 27,455 maize full-length cDNAs.</title>
        <authorList>
            <person name="Soderlund C."/>
            <person name="Descour A."/>
            <person name="Kudrna D."/>
            <person name="Bomhoff M."/>
            <person name="Boyd L."/>
            <person name="Currie J."/>
            <person name="Angelova A."/>
            <person name="Collura K."/>
            <person name="Wissotski M."/>
            <person name="Ashley E."/>
            <person name="Morrow D."/>
            <person name="Fernandes J."/>
            <person name="Walbot V."/>
            <person name="Yu Y."/>
        </authorList>
    </citation>
    <scope>NUCLEOTIDE SEQUENCE</scope>
    <source>
        <strain evidence="6">B73</strain>
    </source>
</reference>
<evidence type="ECO:0000256" key="4">
    <source>
        <dbReference type="ARBA" id="ARBA00022833"/>
    </source>
</evidence>
<dbReference type="GO" id="GO:0008270">
    <property type="term" value="F:zinc ion binding"/>
    <property type="evidence" value="ECO:0007669"/>
    <property type="project" value="UniProtKB-KW"/>
</dbReference>
<sequence>MNILAPRFSGYVGSLFLHQRCACHIINLIVKSGLKRLKPYVEDFRTAISFLNASNQRIAAYKSYCVAMDVRPRKFGLDMDVRWNSTYLMLKHVIPYKTTFSVFIQTHYQQVMGQTLLTQAHWEIGEKILTFLELFYDSTVALSGIYYPTSPLMLHHIIEIASHLSNYENDILLRDIVVPMKSKFLKY</sequence>
<keyword evidence="5" id="KW-0539">Nucleus</keyword>
<keyword evidence="2" id="KW-0479">Metal-binding</keyword>